<keyword evidence="5" id="KW-0539">Nucleus</keyword>
<keyword evidence="2" id="KW-0805">Transcription regulation</keyword>
<sequence length="779" mass="88773">MTEQDPKRRKVSLACVECRERKRKCDGTRPVCGGCARRTPQPSCVYSDDTLKRGSSSYVDSLRARIKELEASAHSEPPIVPPSPPISEITRIVQSVSGQSDNFSARQLAERSKTYEAGSAGASGPSSASPKKRYMTSTSSNQVRYESQDTSSLCLDEDLEGGCSVAEDEGCIGMGVMGTLSGSVCHECKGLRGGQRSDYSGPSNVVDFDRQIRYWTTRPTEYQYSTVTRETTPRICHCAPTPTTISVPLETELSLPPRATADILVESYFERVHSLYPYLHQPTFIEAYTQLWQPALLETSNNTRRINNRLSHCLLNAVFALGSRFSPHLDALKRIATSEVFYNRAMKLLDFRLLERGSLELVQTLLLTAQYLQSTQMWGLCWNLVGLAVRVAQQIDLHISPSDIKNYPASSSALLDEEMRRRVWGGCVTLDRVLSMLYGRPQMLHPSSTRYFIDYLPSKTDEELLDQPEYQLDTQAPRIIDFYVHSLRLIHYLGDILDSLHGQETNDDLPSKQNPEEQEEQYNISGEKFQRMLKLDSCLVNWRKQIPQHIRIPYDEPRSMFWRQSQALRARYLHMRMFLLRPVLLALYRQASPSESLLDIDDSAQQSLEVDRLIRVSKICVTVTRDLINLIYTDVHHDLDLAIVWWYGVYYIYTCATIIHTARVCSSLQDCYEGKSLEESFNECLQCLHKYEAYGLAPRRCRIAMQMLEKRAFTNPVPEGHSFASQEPSFSLAQDPSFSVNDWSGIAYWYEGMNPGMPSLDIDSLFSMPFIPFDENFER</sequence>
<name>A0A6A6UI15_9PEZI</name>
<organism evidence="8 9">
    <name type="scientific">Microthyrium microscopicum</name>
    <dbReference type="NCBI Taxonomy" id="703497"/>
    <lineage>
        <taxon>Eukaryota</taxon>
        <taxon>Fungi</taxon>
        <taxon>Dikarya</taxon>
        <taxon>Ascomycota</taxon>
        <taxon>Pezizomycotina</taxon>
        <taxon>Dothideomycetes</taxon>
        <taxon>Dothideomycetes incertae sedis</taxon>
        <taxon>Microthyriales</taxon>
        <taxon>Microthyriaceae</taxon>
        <taxon>Microthyrium</taxon>
    </lineage>
</organism>
<dbReference type="GO" id="GO:0005634">
    <property type="term" value="C:nucleus"/>
    <property type="evidence" value="ECO:0007669"/>
    <property type="project" value="TreeGrafter"/>
</dbReference>
<keyword evidence="1" id="KW-0479">Metal-binding</keyword>
<evidence type="ECO:0000313" key="9">
    <source>
        <dbReference type="Proteomes" id="UP000799302"/>
    </source>
</evidence>
<dbReference type="SMART" id="SM00906">
    <property type="entry name" value="Fungal_trans"/>
    <property type="match status" value="1"/>
</dbReference>
<dbReference type="Gene3D" id="4.10.240.10">
    <property type="entry name" value="Zn(2)-C6 fungal-type DNA-binding domain"/>
    <property type="match status" value="1"/>
</dbReference>
<evidence type="ECO:0000256" key="6">
    <source>
        <dbReference type="SAM" id="MobiDB-lite"/>
    </source>
</evidence>
<reference evidence="8" key="1">
    <citation type="journal article" date="2020" name="Stud. Mycol.">
        <title>101 Dothideomycetes genomes: a test case for predicting lifestyles and emergence of pathogens.</title>
        <authorList>
            <person name="Haridas S."/>
            <person name="Albert R."/>
            <person name="Binder M."/>
            <person name="Bloem J."/>
            <person name="Labutti K."/>
            <person name="Salamov A."/>
            <person name="Andreopoulos B."/>
            <person name="Baker S."/>
            <person name="Barry K."/>
            <person name="Bills G."/>
            <person name="Bluhm B."/>
            <person name="Cannon C."/>
            <person name="Castanera R."/>
            <person name="Culley D."/>
            <person name="Daum C."/>
            <person name="Ezra D."/>
            <person name="Gonzalez J."/>
            <person name="Henrissat B."/>
            <person name="Kuo A."/>
            <person name="Liang C."/>
            <person name="Lipzen A."/>
            <person name="Lutzoni F."/>
            <person name="Magnuson J."/>
            <person name="Mondo S."/>
            <person name="Nolan M."/>
            <person name="Ohm R."/>
            <person name="Pangilinan J."/>
            <person name="Park H.-J."/>
            <person name="Ramirez L."/>
            <person name="Alfaro M."/>
            <person name="Sun H."/>
            <person name="Tritt A."/>
            <person name="Yoshinaga Y."/>
            <person name="Zwiers L.-H."/>
            <person name="Turgeon B."/>
            <person name="Goodwin S."/>
            <person name="Spatafora J."/>
            <person name="Crous P."/>
            <person name="Grigoriev I."/>
        </authorList>
    </citation>
    <scope>NUCLEOTIDE SEQUENCE</scope>
    <source>
        <strain evidence="8">CBS 115976</strain>
    </source>
</reference>
<dbReference type="PROSITE" id="PS00463">
    <property type="entry name" value="ZN2_CY6_FUNGAL_1"/>
    <property type="match status" value="1"/>
</dbReference>
<feature type="domain" description="Zn(2)-C6 fungal-type" evidence="7">
    <location>
        <begin position="14"/>
        <end position="46"/>
    </location>
</feature>
<dbReference type="CDD" id="cd00067">
    <property type="entry name" value="GAL4"/>
    <property type="match status" value="1"/>
</dbReference>
<evidence type="ECO:0000313" key="8">
    <source>
        <dbReference type="EMBL" id="KAF2671832.1"/>
    </source>
</evidence>
<dbReference type="SUPFAM" id="SSF57701">
    <property type="entry name" value="Zn2/Cys6 DNA-binding domain"/>
    <property type="match status" value="1"/>
</dbReference>
<dbReference type="PANTHER" id="PTHR47424:SF3">
    <property type="entry name" value="REGULATORY PROTEIN GAL4"/>
    <property type="match status" value="1"/>
</dbReference>
<dbReference type="SMART" id="SM00066">
    <property type="entry name" value="GAL4"/>
    <property type="match status" value="1"/>
</dbReference>
<evidence type="ECO:0000256" key="5">
    <source>
        <dbReference type="ARBA" id="ARBA00023242"/>
    </source>
</evidence>
<dbReference type="PROSITE" id="PS50048">
    <property type="entry name" value="ZN2_CY6_FUNGAL_2"/>
    <property type="match status" value="1"/>
</dbReference>
<dbReference type="Pfam" id="PF00172">
    <property type="entry name" value="Zn_clus"/>
    <property type="match status" value="1"/>
</dbReference>
<dbReference type="Proteomes" id="UP000799302">
    <property type="component" value="Unassembled WGS sequence"/>
</dbReference>
<feature type="compositionally biased region" description="Polar residues" evidence="6">
    <location>
        <begin position="135"/>
        <end position="144"/>
    </location>
</feature>
<keyword evidence="9" id="KW-1185">Reference proteome</keyword>
<dbReference type="InterPro" id="IPR036864">
    <property type="entry name" value="Zn2-C6_fun-type_DNA-bd_sf"/>
</dbReference>
<proteinExistence type="predicted"/>
<feature type="region of interest" description="Disordered" evidence="6">
    <location>
        <begin position="98"/>
        <end position="144"/>
    </location>
</feature>
<evidence type="ECO:0000259" key="7">
    <source>
        <dbReference type="PROSITE" id="PS50048"/>
    </source>
</evidence>
<dbReference type="Pfam" id="PF04082">
    <property type="entry name" value="Fungal_trans"/>
    <property type="match status" value="1"/>
</dbReference>
<dbReference type="GO" id="GO:0006351">
    <property type="term" value="P:DNA-templated transcription"/>
    <property type="evidence" value="ECO:0007669"/>
    <property type="project" value="InterPro"/>
</dbReference>
<protein>
    <recommendedName>
        <fullName evidence="7">Zn(2)-C6 fungal-type domain-containing protein</fullName>
    </recommendedName>
</protein>
<dbReference type="PANTHER" id="PTHR47424">
    <property type="entry name" value="REGULATORY PROTEIN GAL4"/>
    <property type="match status" value="1"/>
</dbReference>
<dbReference type="AlphaFoldDB" id="A0A6A6UI15"/>
<dbReference type="OrthoDB" id="424974at2759"/>
<evidence type="ECO:0000256" key="3">
    <source>
        <dbReference type="ARBA" id="ARBA00023125"/>
    </source>
</evidence>
<keyword evidence="4" id="KW-0804">Transcription</keyword>
<dbReference type="InterPro" id="IPR001138">
    <property type="entry name" value="Zn2Cys6_DnaBD"/>
</dbReference>
<dbReference type="InterPro" id="IPR051127">
    <property type="entry name" value="Fungal_SecMet_Regulators"/>
</dbReference>
<keyword evidence="3" id="KW-0238">DNA-binding</keyword>
<dbReference type="GO" id="GO:0008270">
    <property type="term" value="F:zinc ion binding"/>
    <property type="evidence" value="ECO:0007669"/>
    <property type="project" value="InterPro"/>
</dbReference>
<feature type="compositionally biased region" description="Low complexity" evidence="6">
    <location>
        <begin position="117"/>
        <end position="129"/>
    </location>
</feature>
<evidence type="ECO:0000256" key="4">
    <source>
        <dbReference type="ARBA" id="ARBA00023163"/>
    </source>
</evidence>
<accession>A0A6A6UI15</accession>
<dbReference type="InterPro" id="IPR007219">
    <property type="entry name" value="XnlR_reg_dom"/>
</dbReference>
<dbReference type="EMBL" id="MU004232">
    <property type="protein sequence ID" value="KAF2671832.1"/>
    <property type="molecule type" value="Genomic_DNA"/>
</dbReference>
<dbReference type="GO" id="GO:0000435">
    <property type="term" value="P:positive regulation of transcription from RNA polymerase II promoter by galactose"/>
    <property type="evidence" value="ECO:0007669"/>
    <property type="project" value="TreeGrafter"/>
</dbReference>
<dbReference type="CDD" id="cd12148">
    <property type="entry name" value="fungal_TF_MHR"/>
    <property type="match status" value="1"/>
</dbReference>
<dbReference type="GO" id="GO:0000978">
    <property type="term" value="F:RNA polymerase II cis-regulatory region sequence-specific DNA binding"/>
    <property type="evidence" value="ECO:0007669"/>
    <property type="project" value="TreeGrafter"/>
</dbReference>
<gene>
    <name evidence="8" type="ORF">BT63DRAFT_437770</name>
</gene>
<evidence type="ECO:0000256" key="1">
    <source>
        <dbReference type="ARBA" id="ARBA00022723"/>
    </source>
</evidence>
<dbReference type="GO" id="GO:0000981">
    <property type="term" value="F:DNA-binding transcription factor activity, RNA polymerase II-specific"/>
    <property type="evidence" value="ECO:0007669"/>
    <property type="project" value="InterPro"/>
</dbReference>
<evidence type="ECO:0000256" key="2">
    <source>
        <dbReference type="ARBA" id="ARBA00023015"/>
    </source>
</evidence>